<evidence type="ECO:0000313" key="24">
    <source>
        <dbReference type="Proteomes" id="UP000001519"/>
    </source>
</evidence>
<evidence type="ECO:0000256" key="9">
    <source>
        <dbReference type="ARBA" id="ARBA00023054"/>
    </source>
</evidence>
<dbReference type="EMBL" id="CABD030038647">
    <property type="status" value="NOT_ANNOTATED_CDS"/>
    <property type="molecule type" value="Genomic_DNA"/>
</dbReference>
<evidence type="ECO:0000256" key="5">
    <source>
        <dbReference type="ARBA" id="ARBA00022553"/>
    </source>
</evidence>
<reference evidence="23" key="3">
    <citation type="submission" date="2025-08" db="UniProtKB">
        <authorList>
            <consortium name="Ensembl"/>
        </authorList>
    </citation>
    <scope>IDENTIFICATION</scope>
</reference>
<evidence type="ECO:0000256" key="8">
    <source>
        <dbReference type="ARBA" id="ARBA00023034"/>
    </source>
</evidence>
<dbReference type="PROSITE" id="PS50163">
    <property type="entry name" value="RECA_3"/>
    <property type="match status" value="1"/>
</dbReference>
<evidence type="ECO:0000256" key="7">
    <source>
        <dbReference type="ARBA" id="ARBA00022840"/>
    </source>
</evidence>
<keyword evidence="24" id="KW-1185">Reference proteome</keyword>
<feature type="binding site" evidence="16">
    <location>
        <begin position="498"/>
        <end position="505"/>
    </location>
    <ligand>
        <name>ATP</name>
        <dbReference type="ChEBI" id="CHEBI:30616"/>
    </ligand>
</feature>
<reference evidence="24" key="1">
    <citation type="submission" date="2011-05" db="EMBL/GenBank/DDBJ databases">
        <title>Insights into the evolution of the great apes provided by the gorilla genome.</title>
        <authorList>
            <person name="Scally A."/>
        </authorList>
    </citation>
    <scope>NUCLEOTIDE SEQUENCE [LARGE SCALE GENOMIC DNA]</scope>
</reference>
<keyword evidence="4" id="KW-0963">Cytoplasm</keyword>
<dbReference type="GO" id="GO:0005794">
    <property type="term" value="C:Golgi apparatus"/>
    <property type="evidence" value="ECO:0007669"/>
    <property type="project" value="UniProtKB-SubCell"/>
</dbReference>
<dbReference type="InterPro" id="IPR004009">
    <property type="entry name" value="SH3_Myosin"/>
</dbReference>
<dbReference type="GO" id="GO:0005815">
    <property type="term" value="C:microtubule organizing center"/>
    <property type="evidence" value="ECO:0007669"/>
    <property type="project" value="UniProtKB-SubCell"/>
</dbReference>
<feature type="compositionally biased region" description="Polar residues" evidence="18">
    <location>
        <begin position="2016"/>
        <end position="2030"/>
    </location>
</feature>
<feature type="domain" description="Myosin N-terminal SH3-like" evidence="22">
    <location>
        <begin position="349"/>
        <end position="401"/>
    </location>
</feature>
<feature type="compositionally biased region" description="Acidic residues" evidence="18">
    <location>
        <begin position="1942"/>
        <end position="1964"/>
    </location>
</feature>
<dbReference type="Bgee" id="ENSGGOG00000012380">
    <property type="expression patterns" value="Expressed in heart and 5 other cell types or tissues"/>
</dbReference>
<feature type="domain" description="Myosin motor" evidence="21">
    <location>
        <begin position="405"/>
        <end position="1188"/>
    </location>
</feature>
<dbReference type="FunFam" id="3.30.70.1590:FF:000004">
    <property type="entry name" value="unconventional myosin-XVIIIa isoform X1"/>
    <property type="match status" value="1"/>
</dbReference>
<organism evidence="23 24">
    <name type="scientific">Gorilla gorilla gorilla</name>
    <name type="common">Western lowland gorilla</name>
    <dbReference type="NCBI Taxonomy" id="9595"/>
    <lineage>
        <taxon>Eukaryota</taxon>
        <taxon>Metazoa</taxon>
        <taxon>Chordata</taxon>
        <taxon>Craniata</taxon>
        <taxon>Vertebrata</taxon>
        <taxon>Euteleostomi</taxon>
        <taxon>Mammalia</taxon>
        <taxon>Eutheria</taxon>
        <taxon>Euarchontoglires</taxon>
        <taxon>Primates</taxon>
        <taxon>Haplorrhini</taxon>
        <taxon>Catarrhini</taxon>
        <taxon>Hominidae</taxon>
        <taxon>Gorilla</taxon>
    </lineage>
</organism>
<feature type="region of interest" description="Disordered" evidence="18">
    <location>
        <begin position="1"/>
        <end position="34"/>
    </location>
</feature>
<evidence type="ECO:0000256" key="3">
    <source>
        <dbReference type="ARBA" id="ARBA00008314"/>
    </source>
</evidence>
<dbReference type="PROSITE" id="PS51844">
    <property type="entry name" value="SH3_LIKE"/>
    <property type="match status" value="1"/>
</dbReference>
<evidence type="ECO:0000256" key="13">
    <source>
        <dbReference type="ARBA" id="ARBA00024182"/>
    </source>
</evidence>
<proteinExistence type="inferred from homology"/>
<dbReference type="Pfam" id="PF00063">
    <property type="entry name" value="Myosin_head"/>
    <property type="match status" value="2"/>
</dbReference>
<keyword evidence="10 16" id="KW-0518">Myosin</keyword>
<evidence type="ECO:0000256" key="16">
    <source>
        <dbReference type="PROSITE-ProRule" id="PRU00782"/>
    </source>
</evidence>
<dbReference type="InterPro" id="IPR001478">
    <property type="entry name" value="PDZ"/>
</dbReference>
<dbReference type="Gene3D" id="4.10.270.10">
    <property type="entry name" value="Myosin, subunit A"/>
    <property type="match status" value="1"/>
</dbReference>
<keyword evidence="5" id="KW-0597">Phosphoprotein</keyword>
<keyword evidence="16" id="KW-0009">Actin-binding</keyword>
<dbReference type="InterPro" id="IPR057772">
    <property type="entry name" value="SH3_Myo18a"/>
</dbReference>
<evidence type="ECO:0000256" key="14">
    <source>
        <dbReference type="ARBA" id="ARBA00058021"/>
    </source>
</evidence>
<dbReference type="Ensembl" id="ENSGGOT00000012416.3">
    <property type="protein sequence ID" value="ENSGGOP00000023811.2"/>
    <property type="gene ID" value="ENSGGOG00000012380.3"/>
</dbReference>
<evidence type="ECO:0000256" key="4">
    <source>
        <dbReference type="ARBA" id="ARBA00022490"/>
    </source>
</evidence>
<keyword evidence="12" id="KW-0206">Cytoskeleton</keyword>
<dbReference type="CDD" id="cd01386">
    <property type="entry name" value="MYSc_Myo18"/>
    <property type="match status" value="1"/>
</dbReference>
<dbReference type="Pfam" id="PF24556">
    <property type="entry name" value="SH3_Myosin-XVIIIa"/>
    <property type="match status" value="1"/>
</dbReference>
<evidence type="ECO:0000313" key="23">
    <source>
        <dbReference type="Ensembl" id="ENSGGOP00000023811.2"/>
    </source>
</evidence>
<evidence type="ECO:0000256" key="15">
    <source>
        <dbReference type="ARBA" id="ARBA00073449"/>
    </source>
</evidence>
<dbReference type="FunFam" id="1.20.58.530:FF:000011">
    <property type="entry name" value="unconventional myosin-XVIIIa isoform X2"/>
    <property type="match status" value="1"/>
</dbReference>
<dbReference type="Proteomes" id="UP000001519">
    <property type="component" value="Chromosome 5"/>
</dbReference>
<dbReference type="Gene3D" id="1.20.58.530">
    <property type="match status" value="1"/>
</dbReference>
<dbReference type="CDD" id="cd06747">
    <property type="entry name" value="PDZ_MYO18-like"/>
    <property type="match status" value="1"/>
</dbReference>
<dbReference type="FunFam" id="1.10.10.820:FF:000004">
    <property type="entry name" value="unconventional myosin-XVIIIa isoform X1"/>
    <property type="match status" value="1"/>
</dbReference>
<comment type="similarity">
    <text evidence="3 16">Belongs to the TRAFAC class myosin-kinesin ATPase superfamily. Myosin family.</text>
</comment>
<feature type="domain" description="RecA family profile 2" evidence="20">
    <location>
        <begin position="542"/>
        <end position="607"/>
    </location>
</feature>
<evidence type="ECO:0000259" key="20">
    <source>
        <dbReference type="PROSITE" id="PS50163"/>
    </source>
</evidence>
<keyword evidence="8" id="KW-0333">Golgi apparatus</keyword>
<keyword evidence="11 16" id="KW-0505">Motor protein</keyword>
<dbReference type="GO" id="GO:0043030">
    <property type="term" value="P:regulation of macrophage activation"/>
    <property type="evidence" value="ECO:0007669"/>
    <property type="project" value="UniProtKB-ARBA"/>
</dbReference>
<feature type="compositionally biased region" description="Basic and acidic residues" evidence="18">
    <location>
        <begin position="325"/>
        <end position="338"/>
    </location>
</feature>
<comment type="function">
    <text evidence="14">May link Golgi membranes to the cytoskeleton and participate in the tensile force required for vesicle budding from the Golgi. Thereby, may play a role in Golgi membrane trafficking and could indirectly give its flattened shape to the Golgi apparatus. Alternatively, in concert with LURAP1 and CDC42BPA/CDC42BPB, has been involved in modulating lamellar actomyosin retrograde flow that is crucial to cell protrusion and migration. May be involved in the maintenance of the stromal cell architectures required for cell to cell contact. Regulates trafficking, expression, and activation of innate immune receptors on macrophages. Plays a role to suppress inflammatory responsiveness of macrophages via a mechanism that modulates CD14 trafficking. Acts as a receptor of surfactant-associated protein A (SFTPA1/SP-A) and plays an important role in internalization and clearance of SFTPA1-opsonized S.aureus by alveolar macrophages. Strongly enhances natural killer cell cytotoxicity.</text>
</comment>
<dbReference type="GO" id="GO:0006259">
    <property type="term" value="P:DNA metabolic process"/>
    <property type="evidence" value="ECO:0007669"/>
    <property type="project" value="InterPro"/>
</dbReference>
<feature type="compositionally biased region" description="Basic and acidic residues" evidence="18">
    <location>
        <begin position="1"/>
        <end position="17"/>
    </location>
</feature>
<dbReference type="PANTHER" id="PTHR45615:SF13">
    <property type="entry name" value="UNCONVENTIONAL MYOSIN-XVIIIA"/>
    <property type="match status" value="1"/>
</dbReference>
<dbReference type="FunFam" id="1.20.5.1160:FF:000006">
    <property type="entry name" value="Myosin-XVIIIa isoform a"/>
    <property type="match status" value="1"/>
</dbReference>
<comment type="subcellular location">
    <subcellularLocation>
        <location evidence="1">Cytoplasm</location>
        <location evidence="1">Cytoskeleton</location>
        <location evidence="1">Microtubule organizing center</location>
    </subcellularLocation>
    <subcellularLocation>
        <location evidence="2">Golgi apparatus</location>
        <location evidence="2">trans-Golgi network</location>
    </subcellularLocation>
    <subcellularLocation>
        <location evidence="13">Golgi outpost</location>
    </subcellularLocation>
</comment>
<dbReference type="FunFam" id="2.30.42.10:FF:000059">
    <property type="entry name" value="unconventional myosin-XVIIIa isoform X1"/>
    <property type="match status" value="1"/>
</dbReference>
<dbReference type="InterPro" id="IPR001609">
    <property type="entry name" value="Myosin_head_motor_dom-like"/>
</dbReference>
<keyword evidence="6 16" id="KW-0547">Nucleotide-binding</keyword>
<evidence type="ECO:0000256" key="2">
    <source>
        <dbReference type="ARBA" id="ARBA00004601"/>
    </source>
</evidence>
<feature type="compositionally biased region" description="Basic and acidic residues" evidence="18">
    <location>
        <begin position="23"/>
        <end position="34"/>
    </location>
</feature>
<dbReference type="SUPFAM" id="SSF52540">
    <property type="entry name" value="P-loop containing nucleoside triphosphate hydrolases"/>
    <property type="match status" value="1"/>
</dbReference>
<evidence type="ECO:0000256" key="1">
    <source>
        <dbReference type="ARBA" id="ARBA00004267"/>
    </source>
</evidence>
<dbReference type="PROSITE" id="PS50106">
    <property type="entry name" value="PDZ"/>
    <property type="match status" value="1"/>
</dbReference>
<dbReference type="GO" id="GO:0016459">
    <property type="term" value="C:myosin complex"/>
    <property type="evidence" value="ECO:0007669"/>
    <property type="project" value="UniProtKB-KW"/>
</dbReference>
<evidence type="ECO:0000256" key="18">
    <source>
        <dbReference type="SAM" id="MobiDB-lite"/>
    </source>
</evidence>
<feature type="region of interest" description="Disordered" evidence="18">
    <location>
        <begin position="726"/>
        <end position="745"/>
    </location>
</feature>
<dbReference type="FunFam" id="3.40.850.10:FF:000020">
    <property type="entry name" value="unconventional myosin-XVIIIa isoform X1"/>
    <property type="match status" value="1"/>
</dbReference>
<evidence type="ECO:0000259" key="19">
    <source>
        <dbReference type="PROSITE" id="PS50106"/>
    </source>
</evidence>
<dbReference type="InterPro" id="IPR036064">
    <property type="entry name" value="MYSc_Myo18"/>
</dbReference>
<feature type="compositionally biased region" description="Polar residues" evidence="18">
    <location>
        <begin position="1991"/>
        <end position="2000"/>
    </location>
</feature>
<dbReference type="PRINTS" id="PR00193">
    <property type="entry name" value="MYOSINHEAVY"/>
</dbReference>
<accession>G3S6V4</accession>
<feature type="region of interest" description="Disordered" evidence="18">
    <location>
        <begin position="140"/>
        <end position="167"/>
    </location>
</feature>
<reference evidence="23 24" key="2">
    <citation type="journal article" date="2012" name="Nature">
        <title>Insights into hominid evolution from the gorilla genome sequence.</title>
        <authorList>
            <person name="Scally A."/>
            <person name="Dutheil J.Y."/>
            <person name="Hillier L.W."/>
            <person name="Jordan G.E."/>
            <person name="Goodhead I."/>
            <person name="Herrero J."/>
            <person name="Hobolth A."/>
            <person name="Lappalainen T."/>
            <person name="Mailund T."/>
            <person name="Marques-Bonet T."/>
            <person name="McCarthy S."/>
            <person name="Montgomery S.H."/>
            <person name="Schwalie P.C."/>
            <person name="Tang Y.A."/>
            <person name="Ward M.C."/>
            <person name="Xue Y."/>
            <person name="Yngvadottir B."/>
            <person name="Alkan C."/>
            <person name="Andersen L.N."/>
            <person name="Ayub Q."/>
            <person name="Ball E.V."/>
            <person name="Beal K."/>
            <person name="Bradley B.J."/>
            <person name="Chen Y."/>
            <person name="Clee C.M."/>
            <person name="Fitzgerald S."/>
            <person name="Graves T.A."/>
            <person name="Gu Y."/>
            <person name="Heath P."/>
            <person name="Heger A."/>
            <person name="Karakoc E."/>
            <person name="Kolb-Kokocinski A."/>
            <person name="Laird G.K."/>
            <person name="Lunter G."/>
            <person name="Meader S."/>
            <person name="Mort M."/>
            <person name="Mullikin J.C."/>
            <person name="Munch K."/>
            <person name="O'Connor T.D."/>
            <person name="Phillips A.D."/>
            <person name="Prado-Martinez J."/>
            <person name="Rogers A.S."/>
            <person name="Sajjadian S."/>
            <person name="Schmidt D."/>
            <person name="Shaw K."/>
            <person name="Simpson J.T."/>
            <person name="Stenson P.D."/>
            <person name="Turner D.J."/>
            <person name="Vigilant L."/>
            <person name="Vilella A.J."/>
            <person name="Whitener W."/>
            <person name="Zhu B."/>
            <person name="Cooper D.N."/>
            <person name="de Jong P."/>
            <person name="Dermitzakis E.T."/>
            <person name="Eichler E.E."/>
            <person name="Flicek P."/>
            <person name="Goldman N."/>
            <person name="Mundy N.I."/>
            <person name="Ning Z."/>
            <person name="Odom D.T."/>
            <person name="Ponting C.P."/>
            <person name="Quail M.A."/>
            <person name="Ryder O.A."/>
            <person name="Searle S.M."/>
            <person name="Warren W.C."/>
            <person name="Wilson R.K."/>
            <person name="Schierup M.H."/>
            <person name="Rogers J."/>
            <person name="Tyler-Smith C."/>
            <person name="Durbin R."/>
        </authorList>
    </citation>
    <scope>NUCLEOTIDE SEQUENCE [LARGE SCALE GENOMIC DNA]</scope>
</reference>
<dbReference type="EMBL" id="CABD030038646">
    <property type="status" value="NOT_ANNOTATED_CDS"/>
    <property type="molecule type" value="Genomic_DNA"/>
</dbReference>
<evidence type="ECO:0000256" key="6">
    <source>
        <dbReference type="ARBA" id="ARBA00022741"/>
    </source>
</evidence>
<feature type="domain" description="PDZ" evidence="19">
    <location>
        <begin position="220"/>
        <end position="311"/>
    </location>
</feature>
<evidence type="ECO:0000256" key="17">
    <source>
        <dbReference type="SAM" id="Coils"/>
    </source>
</evidence>
<evidence type="ECO:0000256" key="10">
    <source>
        <dbReference type="ARBA" id="ARBA00023123"/>
    </source>
</evidence>
<dbReference type="Gene3D" id="1.20.120.720">
    <property type="entry name" value="Myosin VI head, motor domain, U50 subdomain"/>
    <property type="match status" value="1"/>
</dbReference>
<dbReference type="FunFam" id="1.20.120.720:FF:000007">
    <property type="entry name" value="unconventional myosin-XVIIIa isoform X2"/>
    <property type="match status" value="1"/>
</dbReference>
<keyword evidence="7 16" id="KW-0067">ATP-binding</keyword>
<dbReference type="InterPro" id="IPR002928">
    <property type="entry name" value="Myosin_tail"/>
</dbReference>
<dbReference type="Gene3D" id="1.20.5.340">
    <property type="match status" value="1"/>
</dbReference>
<feature type="compositionally biased region" description="Basic and acidic residues" evidence="18">
    <location>
        <begin position="2033"/>
        <end position="2042"/>
    </location>
</feature>
<dbReference type="Pfam" id="PF00595">
    <property type="entry name" value="PDZ"/>
    <property type="match status" value="1"/>
</dbReference>
<keyword evidence="9 17" id="KW-0175">Coiled coil</keyword>
<dbReference type="SMART" id="SM00015">
    <property type="entry name" value="IQ"/>
    <property type="match status" value="1"/>
</dbReference>
<dbReference type="GO" id="GO:1903028">
    <property type="term" value="P:positive regulation of opsonization"/>
    <property type="evidence" value="ECO:0007669"/>
    <property type="project" value="UniProtKB-ARBA"/>
</dbReference>
<dbReference type="PROSITE" id="PS51456">
    <property type="entry name" value="MYOSIN_MOTOR"/>
    <property type="match status" value="1"/>
</dbReference>
<dbReference type="EMBL" id="CABD030038645">
    <property type="status" value="NOT_ANNOTATED_CDS"/>
    <property type="molecule type" value="Genomic_DNA"/>
</dbReference>
<dbReference type="FunFam" id="4.10.270.10:FF:000002">
    <property type="entry name" value="unconventional myosin-XVIIIa isoform X1"/>
    <property type="match status" value="1"/>
</dbReference>
<dbReference type="Gene3D" id="3.40.850.10">
    <property type="entry name" value="Kinesin motor domain"/>
    <property type="match status" value="1"/>
</dbReference>
<dbReference type="PROSITE" id="PS50096">
    <property type="entry name" value="IQ"/>
    <property type="match status" value="1"/>
</dbReference>
<dbReference type="InterPro" id="IPR036034">
    <property type="entry name" value="PDZ_sf"/>
</dbReference>
<feature type="region of interest" description="Disordered" evidence="18">
    <location>
        <begin position="1942"/>
        <end position="2042"/>
    </location>
</feature>
<feature type="coiled-coil region" evidence="17">
    <location>
        <begin position="1252"/>
        <end position="1356"/>
    </location>
</feature>
<dbReference type="InterPro" id="IPR036961">
    <property type="entry name" value="Kinesin_motor_dom_sf"/>
</dbReference>
<dbReference type="Gene3D" id="2.30.42.10">
    <property type="match status" value="1"/>
</dbReference>
<dbReference type="InterPro" id="IPR027417">
    <property type="entry name" value="P-loop_NTPase"/>
</dbReference>
<dbReference type="Gene3D" id="3.30.70.1590">
    <property type="match status" value="1"/>
</dbReference>
<dbReference type="InterPro" id="IPR020587">
    <property type="entry name" value="RecA_monomer-monomer_interface"/>
</dbReference>
<dbReference type="SUPFAM" id="SSF90257">
    <property type="entry name" value="Myosin rod fragments"/>
    <property type="match status" value="1"/>
</dbReference>
<dbReference type="PANTHER" id="PTHR45615">
    <property type="entry name" value="MYOSIN HEAVY CHAIN, NON-MUSCLE"/>
    <property type="match status" value="1"/>
</dbReference>
<dbReference type="GO" id="GO:0005524">
    <property type="term" value="F:ATP binding"/>
    <property type="evidence" value="ECO:0007669"/>
    <property type="project" value="UniProtKB-UniRule"/>
</dbReference>
<evidence type="ECO:0000259" key="21">
    <source>
        <dbReference type="PROSITE" id="PS51456"/>
    </source>
</evidence>
<dbReference type="SMART" id="SM00242">
    <property type="entry name" value="MYSc"/>
    <property type="match status" value="1"/>
</dbReference>
<feature type="region of interest" description="Disordered" evidence="18">
    <location>
        <begin position="318"/>
        <end position="338"/>
    </location>
</feature>
<protein>
    <recommendedName>
        <fullName evidence="15">Unconventional myosin-XVIIIa</fullName>
    </recommendedName>
</protein>
<dbReference type="InterPro" id="IPR000048">
    <property type="entry name" value="IQ_motif_EF-hand-BS"/>
</dbReference>
<dbReference type="GO" id="GO:0003774">
    <property type="term" value="F:cytoskeletal motor activity"/>
    <property type="evidence" value="ECO:0007669"/>
    <property type="project" value="UniProtKB-UniRule"/>
</dbReference>
<dbReference type="Gene3D" id="1.10.10.820">
    <property type="match status" value="1"/>
</dbReference>
<dbReference type="GO" id="GO:0008094">
    <property type="term" value="F:ATP-dependent activity, acting on DNA"/>
    <property type="evidence" value="ECO:0007669"/>
    <property type="project" value="InterPro"/>
</dbReference>
<dbReference type="GO" id="GO:0003779">
    <property type="term" value="F:actin binding"/>
    <property type="evidence" value="ECO:0007669"/>
    <property type="project" value="UniProtKB-KW"/>
</dbReference>
<dbReference type="SMART" id="SM00228">
    <property type="entry name" value="PDZ"/>
    <property type="match status" value="1"/>
</dbReference>
<feature type="coiled-coil region" evidence="17">
    <location>
        <begin position="1393"/>
        <end position="1681"/>
    </location>
</feature>
<dbReference type="GO" id="GO:0003677">
    <property type="term" value="F:DNA binding"/>
    <property type="evidence" value="ECO:0007669"/>
    <property type="project" value="InterPro"/>
</dbReference>
<gene>
    <name evidence="23" type="primary">MYO18A</name>
</gene>
<evidence type="ECO:0000259" key="22">
    <source>
        <dbReference type="PROSITE" id="PS51844"/>
    </source>
</evidence>
<reference evidence="23" key="4">
    <citation type="submission" date="2025-09" db="UniProtKB">
        <authorList>
            <consortium name="Ensembl"/>
        </authorList>
    </citation>
    <scope>IDENTIFICATION</scope>
</reference>
<dbReference type="GeneTree" id="ENSGT00940000155768"/>
<evidence type="ECO:0000256" key="11">
    <source>
        <dbReference type="ARBA" id="ARBA00023175"/>
    </source>
</evidence>
<dbReference type="Pfam" id="PF01576">
    <property type="entry name" value="Myosin_tail_1"/>
    <property type="match status" value="1"/>
</dbReference>
<sequence length="2042" mass="231518">MFNLMKKDKDKDGGRKEKKEKKEKKERMSAAELRSLEEMSLRRGFFNLNRSSKRESKTRLEISNPIPIKVASGSDLHLTDIDSDSNRGSVILDSGHLSTASSSDDLKGEEGSFRGSVLQRAAKFGSLAKQNSQMIVKRFSFSQRSRDESASETSTPSEHSAAPSPQVEVRTLEGQLVQHPGPGIPRPGHRSRAPELVTKKFPVDLRLPPVVPLPPPALRELELQRRPTGDFGFSLRRTTMLDRGPEGQACRRVVHFAEPGAGTKDLALGLVPGDRLVEINGHNVENKSRDEIVEMIRQSGDSVRLKVQPIPELSELSRSWLRSGEGPRREPSDAKTEEQIAAEEAWNETEKVWLVHRDGFSLASQLKSEELNLPEGKVRVKLDHDGAILDVDEDDVEKANAPSCDRLEDLASLVYLNESSVLHTLRQRYGASLLHTYAGPSLLVLGPRGAPAVYSEKVMHMFKGCRREDMAPHIYAVAQTAYRAMLMSRQDQSIILLGSSGSGKTTSCQHLVQYLATIAGISGNKVFSVEKWQALYTLLEAFGNSPTIINGNATRFSQILSLDFDQAGQVASASIQTMLLEKLRVARRPASEATFNVFYYLLACGDGTLRTELHLNHLAENNVFGIVPLAKPEEKQKAAQQFSKLQAAMKVLGISPDEQKACWLILAAIYHLGAAGATKEAPEEQAAGRKQFARHEWAQKAAYLLGCSLEELSSAIFKHQHKGGTLQRSTSFRQGPEESGLGDGTGPKLSALECLEGMAAGLYSELFTLLVSLVNRALKSSQHSLCSMMIVDTPGFQNPEQGGSARGASFEELCHNYTQDRLQRLFHERTFVQELERYKEENIELAFDDLEPPTDDSVAAVDQASHQSLVRSLARTDEARGLLWLLEEEALVPGASEDALLERLFSYYGPQEGDKKGQSPLLHSSKPHHFLLGHSHGTNWVEYNVTGWLNYTKQNPATQNAPRLLQDSQKKIISNLFLGRAGSATVLSGSIAGLEGGSQLALRRATSMRKTFTTGMAAVKKKSLCIQMKLQVDALIDTIKKSKLHFVHCFLPVAEGWAGEPRSASSRRVSSSSELDLPSGDHCEAGLLQLDVPLLRTQLRGSRLLDAMRMYRQGYPDHMVFSEFRRRFDVLAPHLTKKHGRNYIVVDERRAVEELLECLDLEKSSCCMGLSRVFFRAGTLARLEEQRDEQTSRNLTLFQAACRGYLARQHFKKRKIQDLAIRCVQKNIKKNKGVKDWPWWKLFTTVRPLIEVQLSEEQIRNKDEEIQQLRSKLEKVEKERNELRLNSDRLESRISELTSELTDERNTGESASQLLDAETAERLRAEKEMKELQTQYDALKKQMEVMEMEVMEARLIRAAEINGEVDDDDAGGEWRLKYERAVREVDFTKKRLQQEFEDKLEVEQQNKRQLERRLGDLQADSEESQRALQQLKKKCQRLTAELQDTKLHLEGQQVRNHELEKKQRRFDSELSQANEEAQREKLQREKLQREKDMLLAEAFSLKQQLEEKDMDIAGFTQKVVSLEAELQDISSQESKDEASLAKVKKQLRDLEAKVKDQEEELDEQAGTIQMLEQAKLRLEMEMERMRQTHSKEMESRDEEVEEARQSCQKKLKQMEVQLEEEYEDKQKVLREKRELEGKLATLSDQVNRRDFESEKRLRKDLKRTKALLADAQLMLDHLKNSAPSKREIAQLKNQLEESEFTCAAAVKARKAMEVEIEDLHLQIDDIAKAKTALEEQLSRLQREKNEIQNRLEEDQEDMNELMKKHKAAVAQASRDLAQINDLQAQLEEANKEKQELQEKLQALQSQVEFLEQSMVDKSLVSRQEAKIRELETRLEFERTQVKRLESLASRLKENMEKLTEERDQRIAAENREKEQNKRLQRQLRDTKEEMGELARKEAEASRKKHELEMDLESLEAANQSLQADLKLAFKRIGDLQAAIEDEMESDENEDLINSEGDSDVDSELEDRVDGVKSWLSKNKGPSKAASDDGSLKSSSPTSYWKSLGPDRSDDEHDPLDNTSRPRYSHSYLSDSDTEAKLTETNA</sequence>
<name>G3S6V4_GORGO</name>
<feature type="region of interest" description="Disordered" evidence="18">
    <location>
        <begin position="1855"/>
        <end position="1904"/>
    </location>
</feature>
<evidence type="ECO:0000256" key="12">
    <source>
        <dbReference type="ARBA" id="ARBA00023212"/>
    </source>
</evidence>
<dbReference type="SUPFAM" id="SSF50156">
    <property type="entry name" value="PDZ domain-like"/>
    <property type="match status" value="1"/>
</dbReference>
<comment type="caution">
    <text evidence="16">Lacks conserved residue(s) required for the propagation of feature annotation.</text>
</comment>